<dbReference type="Proteomes" id="UP000292478">
    <property type="component" value="Unassembled WGS sequence"/>
</dbReference>
<name>A0A1D7UM02_BIFLL</name>
<proteinExistence type="predicted"/>
<reference evidence="1 2" key="1">
    <citation type="journal article" date="2018" name="Sci. Rep.">
        <title>Genomic diversity and distribution of Bifidobacterium longum subsp. longum across the human lifespan.</title>
        <authorList>
            <person name="Odamaki T."/>
            <person name="Bottacini F."/>
            <person name="Kato K."/>
            <person name="Mitsuyama E."/>
            <person name="Yoshida K."/>
            <person name="Horigome A."/>
            <person name="Xiao J.Z."/>
            <person name="van Sinderen D."/>
        </authorList>
    </citation>
    <scope>NUCLEOTIDE SEQUENCE [LARGE SCALE GENOMIC DNA]</scope>
    <source>
        <strain evidence="1 2">MCC10113</strain>
    </source>
</reference>
<dbReference type="EMBL" id="SHTC01000009">
    <property type="protein sequence ID" value="TCF59695.1"/>
    <property type="molecule type" value="Genomic_DNA"/>
</dbReference>
<dbReference type="AlphaFoldDB" id="A0A1D7UM02"/>
<organism evidence="1 2">
    <name type="scientific">Bifidobacterium longum subsp. longum</name>
    <dbReference type="NCBI Taxonomy" id="1679"/>
    <lineage>
        <taxon>Bacteria</taxon>
        <taxon>Bacillati</taxon>
        <taxon>Actinomycetota</taxon>
        <taxon>Actinomycetes</taxon>
        <taxon>Bifidobacteriales</taxon>
        <taxon>Bifidobacteriaceae</taxon>
        <taxon>Bifidobacterium</taxon>
    </lineage>
</organism>
<evidence type="ECO:0000313" key="2">
    <source>
        <dbReference type="Proteomes" id="UP000292478"/>
    </source>
</evidence>
<sequence>MAKYESFFLISSHLFSMHKIIIMFSRIFTNGLDHPTRHTHYDGICRNIMRNNSAASDDAIISDCYPRHNNGIKTNMHVIADSNFPKEIDIG</sequence>
<accession>A0A1D7UM02</accession>
<protein>
    <submittedName>
        <fullName evidence="1">Uncharacterized protein</fullName>
    </submittedName>
</protein>
<evidence type="ECO:0000313" key="1">
    <source>
        <dbReference type="EMBL" id="TCF59695.1"/>
    </source>
</evidence>
<gene>
    <name evidence="1" type="ORF">MCC10113_0440</name>
</gene>
<comment type="caution">
    <text evidence="1">The sequence shown here is derived from an EMBL/GenBank/DDBJ whole genome shotgun (WGS) entry which is preliminary data.</text>
</comment>